<evidence type="ECO:0000256" key="13">
    <source>
        <dbReference type="ARBA" id="ARBA00034103"/>
    </source>
</evidence>
<dbReference type="PANTHER" id="PTHR46013:SF7">
    <property type="entry name" value="IG-LIKE DOMAIN-CONTAINING PROTEIN"/>
    <property type="match status" value="1"/>
</dbReference>
<keyword evidence="9 17" id="KW-0472">Membrane</keyword>
<proteinExistence type="predicted"/>
<feature type="domain" description="Ig-like" evidence="18">
    <location>
        <begin position="327"/>
        <end position="426"/>
    </location>
</feature>
<evidence type="ECO:0000256" key="1">
    <source>
        <dbReference type="ARBA" id="ARBA00004251"/>
    </source>
</evidence>
<dbReference type="Ensembl" id="ENSCAFT00040017241.1">
    <property type="protein sequence ID" value="ENSCAFP00040014947.1"/>
    <property type="gene ID" value="ENSCAFG00040009263.1"/>
</dbReference>
<reference evidence="19" key="2">
    <citation type="submission" date="2025-08" db="UniProtKB">
        <authorList>
            <consortium name="Ensembl"/>
        </authorList>
    </citation>
    <scope>IDENTIFICATION</scope>
</reference>
<dbReference type="SUPFAM" id="SSF48726">
    <property type="entry name" value="Immunoglobulin"/>
    <property type="match status" value="1"/>
</dbReference>
<keyword evidence="10" id="KW-1015">Disulfide bond</keyword>
<reference evidence="19" key="1">
    <citation type="submission" date="2018-10" db="EMBL/GenBank/DDBJ databases">
        <title>De novo assembly of a Great Dane genome.</title>
        <authorList>
            <person name="Kidd J.M."/>
            <person name="Pendleton A.L."/>
            <person name="Shen F."/>
            <person name="Emery S."/>
        </authorList>
    </citation>
    <scope>NUCLEOTIDE SEQUENCE [LARGE SCALE GENOMIC DNA]</scope>
    <source>
        <strain evidence="19">Great Dane</strain>
    </source>
</reference>
<dbReference type="InterPro" id="IPR003599">
    <property type="entry name" value="Ig_sub"/>
</dbReference>
<comment type="subcellular location">
    <subcellularLocation>
        <location evidence="1">Cell membrane</location>
        <topology evidence="1">Single-pass type I membrane protein</topology>
    </subcellularLocation>
    <subcellularLocation>
        <location evidence="13">Synapse</location>
    </subcellularLocation>
</comment>
<dbReference type="Proteomes" id="UP000694542">
    <property type="component" value="Chromosome 4"/>
</dbReference>
<comment type="subunit">
    <text evidence="14">Interacts with SLC16A1, SLC16A6 and SLC16A7.</text>
</comment>
<dbReference type="GO" id="GO:0045202">
    <property type="term" value="C:synapse"/>
    <property type="evidence" value="ECO:0007669"/>
    <property type="project" value="UniProtKB-SubCell"/>
</dbReference>
<evidence type="ECO:0000256" key="10">
    <source>
        <dbReference type="ARBA" id="ARBA00023157"/>
    </source>
</evidence>
<keyword evidence="11" id="KW-0325">Glycoprotein</keyword>
<evidence type="ECO:0000256" key="7">
    <source>
        <dbReference type="ARBA" id="ARBA00022989"/>
    </source>
</evidence>
<evidence type="ECO:0000313" key="20">
    <source>
        <dbReference type="Proteomes" id="UP000694542"/>
    </source>
</evidence>
<feature type="compositionally biased region" description="Basic and acidic residues" evidence="16">
    <location>
        <begin position="1"/>
        <end position="16"/>
    </location>
</feature>
<evidence type="ECO:0000256" key="12">
    <source>
        <dbReference type="ARBA" id="ARBA00023319"/>
    </source>
</evidence>
<sequence length="599" mass="65269">KEPVTLQRLEGRRVRPEGTFPRRRPRLLRAPGKGRGLGRGRGRGRGTGRGRGSPPARGPLKARQGALRAASCGRAWDTRARGRSEPARGGAVPASAGRAGAHGRGPGARRGAGGARRGPAQTRAPVGASPARPRVRVSRGGEGRRPGPSHPPAAARPAPGAGSGRRGATGDCAQRLGPPTAGREDRGDPTAPCAPCPACGRCRCSCWGSSPRGARAGRTARPQTGDRNTVFLDSRSRTLKALFIKYIVSPFTSLPIREETTTKHFNSSLETPNISLTVSPFTSLPIREETTTKHFNSSLETPNISLTVSPFTNLPIREETTTKHFNPSLETLNISLTVRSSVPVEKNITLERPSNIELTCQFITSGNVNSVNVTWKKGDKQLENIHTNATGSILYTQYMFIITDSKQMGSYSCFLEEEKEQRGTFNFKVPEVQGKNKPLITYVGDSVVLICKCQHCSSLNWTWYSNNGSAQVPIDVQMNDKYEIKGTNANETRLKITHLSEDNKGSYWCRAAFPLGESEQRVELVVLSYLVPLKPFLGIAAEVVIVVAVILLYETHTQKKKKLTDDGKEFEQIEQLKSDDSNGIENNAPRHRKNESVSQ</sequence>
<evidence type="ECO:0000313" key="19">
    <source>
        <dbReference type="Ensembl" id="ENSCAFP00040014947.1"/>
    </source>
</evidence>
<keyword evidence="12" id="KW-0393">Immunoglobulin domain</keyword>
<evidence type="ECO:0000256" key="16">
    <source>
        <dbReference type="SAM" id="MobiDB-lite"/>
    </source>
</evidence>
<dbReference type="PANTHER" id="PTHR46013">
    <property type="entry name" value="VASCULAR CELL ADHESION MOLECULE 1"/>
    <property type="match status" value="1"/>
</dbReference>
<dbReference type="InterPro" id="IPR013783">
    <property type="entry name" value="Ig-like_fold"/>
</dbReference>
<keyword evidence="3" id="KW-0597">Phosphoprotein</keyword>
<dbReference type="Gene3D" id="2.60.40.10">
    <property type="entry name" value="Immunoglobulins"/>
    <property type="match status" value="2"/>
</dbReference>
<dbReference type="CDD" id="cd00096">
    <property type="entry name" value="Ig"/>
    <property type="match status" value="1"/>
</dbReference>
<evidence type="ECO:0000256" key="11">
    <source>
        <dbReference type="ARBA" id="ARBA00023180"/>
    </source>
</evidence>
<evidence type="ECO:0000256" key="8">
    <source>
        <dbReference type="ARBA" id="ARBA00023018"/>
    </source>
</evidence>
<dbReference type="FunFam" id="2.60.40.10:FF:001288">
    <property type="entry name" value="Embigin"/>
    <property type="match status" value="1"/>
</dbReference>
<feature type="transmembrane region" description="Helical" evidence="17">
    <location>
        <begin position="536"/>
        <end position="553"/>
    </location>
</feature>
<evidence type="ECO:0000256" key="9">
    <source>
        <dbReference type="ARBA" id="ARBA00023136"/>
    </source>
</evidence>
<accession>A0A8C0YSD3</accession>
<keyword evidence="6" id="KW-0677">Repeat</keyword>
<evidence type="ECO:0000259" key="18">
    <source>
        <dbReference type="PROSITE" id="PS50835"/>
    </source>
</evidence>
<feature type="compositionally biased region" description="Gly residues" evidence="16">
    <location>
        <begin position="100"/>
        <end position="116"/>
    </location>
</feature>
<dbReference type="InterPro" id="IPR013098">
    <property type="entry name" value="Ig_I-set"/>
</dbReference>
<evidence type="ECO:0000256" key="2">
    <source>
        <dbReference type="ARBA" id="ARBA00022475"/>
    </source>
</evidence>
<dbReference type="SMART" id="SM00409">
    <property type="entry name" value="IG"/>
    <property type="match status" value="2"/>
</dbReference>
<protein>
    <recommendedName>
        <fullName evidence="15">Embigin</fullName>
    </recommendedName>
</protein>
<dbReference type="PROSITE" id="PS50835">
    <property type="entry name" value="IG_LIKE"/>
    <property type="match status" value="2"/>
</dbReference>
<dbReference type="InterPro" id="IPR036179">
    <property type="entry name" value="Ig-like_dom_sf"/>
</dbReference>
<keyword evidence="2" id="KW-1003">Cell membrane</keyword>
<dbReference type="FunFam" id="2.60.40.10:FF:001012">
    <property type="entry name" value="Embigin"/>
    <property type="match status" value="1"/>
</dbReference>
<dbReference type="Pfam" id="PF07679">
    <property type="entry name" value="I-set"/>
    <property type="match status" value="1"/>
</dbReference>
<keyword evidence="7 17" id="KW-1133">Transmembrane helix</keyword>
<feature type="compositionally biased region" description="Basic residues" evidence="16">
    <location>
        <begin position="36"/>
        <end position="48"/>
    </location>
</feature>
<keyword evidence="4 17" id="KW-0812">Transmembrane</keyword>
<organism evidence="19 20">
    <name type="scientific">Canis lupus familiaris</name>
    <name type="common">Dog</name>
    <name type="synonym">Canis familiaris</name>
    <dbReference type="NCBI Taxonomy" id="9615"/>
    <lineage>
        <taxon>Eukaryota</taxon>
        <taxon>Metazoa</taxon>
        <taxon>Chordata</taxon>
        <taxon>Craniata</taxon>
        <taxon>Vertebrata</taxon>
        <taxon>Euteleostomi</taxon>
        <taxon>Mammalia</taxon>
        <taxon>Eutheria</taxon>
        <taxon>Laurasiatheria</taxon>
        <taxon>Carnivora</taxon>
        <taxon>Caniformia</taxon>
        <taxon>Canidae</taxon>
        <taxon>Canis</taxon>
    </lineage>
</organism>
<keyword evidence="8" id="KW-0770">Synapse</keyword>
<feature type="region of interest" description="Disordered" evidence="16">
    <location>
        <begin position="1"/>
        <end position="191"/>
    </location>
</feature>
<dbReference type="GO" id="GO:0005886">
    <property type="term" value="C:plasma membrane"/>
    <property type="evidence" value="ECO:0007669"/>
    <property type="project" value="UniProtKB-SubCell"/>
</dbReference>
<dbReference type="InterPro" id="IPR007110">
    <property type="entry name" value="Ig-like_dom"/>
</dbReference>
<name>A0A8C0YSD3_CANLF</name>
<dbReference type="AlphaFoldDB" id="A0A8C0YSD3"/>
<feature type="compositionally biased region" description="Basic and acidic residues" evidence="16">
    <location>
        <begin position="76"/>
        <end position="86"/>
    </location>
</feature>
<evidence type="ECO:0000256" key="14">
    <source>
        <dbReference type="ARBA" id="ARBA00065864"/>
    </source>
</evidence>
<feature type="domain" description="Ig-like" evidence="18">
    <location>
        <begin position="430"/>
        <end position="525"/>
    </location>
</feature>
<evidence type="ECO:0000256" key="17">
    <source>
        <dbReference type="SAM" id="Phobius"/>
    </source>
</evidence>
<evidence type="ECO:0000256" key="5">
    <source>
        <dbReference type="ARBA" id="ARBA00022729"/>
    </source>
</evidence>
<evidence type="ECO:0000256" key="4">
    <source>
        <dbReference type="ARBA" id="ARBA00022692"/>
    </source>
</evidence>
<evidence type="ECO:0000256" key="3">
    <source>
        <dbReference type="ARBA" id="ARBA00022553"/>
    </source>
</evidence>
<evidence type="ECO:0000256" key="15">
    <source>
        <dbReference type="ARBA" id="ARBA00073698"/>
    </source>
</evidence>
<feature type="region of interest" description="Disordered" evidence="16">
    <location>
        <begin position="574"/>
        <end position="599"/>
    </location>
</feature>
<evidence type="ECO:0000256" key="6">
    <source>
        <dbReference type="ARBA" id="ARBA00022737"/>
    </source>
</evidence>
<keyword evidence="5" id="KW-0732">Signal</keyword>